<dbReference type="InterPro" id="IPR051015">
    <property type="entry name" value="EvgA-like"/>
</dbReference>
<evidence type="ECO:0000313" key="3">
    <source>
        <dbReference type="Proteomes" id="UP000590749"/>
    </source>
</evidence>
<dbReference type="Gene3D" id="1.10.10.10">
    <property type="entry name" value="Winged helix-like DNA-binding domain superfamily/Winged helix DNA-binding domain"/>
    <property type="match status" value="1"/>
</dbReference>
<feature type="domain" description="HTH luxR-type" evidence="1">
    <location>
        <begin position="132"/>
        <end position="189"/>
    </location>
</feature>
<dbReference type="GO" id="GO:0003677">
    <property type="term" value="F:DNA binding"/>
    <property type="evidence" value="ECO:0007669"/>
    <property type="project" value="UniProtKB-KW"/>
</dbReference>
<dbReference type="EMBL" id="JACHXF010000012">
    <property type="protein sequence ID" value="MBB3097853.1"/>
    <property type="molecule type" value="Genomic_DNA"/>
</dbReference>
<dbReference type="InterPro" id="IPR036388">
    <property type="entry name" value="WH-like_DNA-bd_sf"/>
</dbReference>
<keyword evidence="3" id="KW-1185">Reference proteome</keyword>
<gene>
    <name evidence="2" type="ORF">FHR83_005537</name>
</gene>
<accession>A0A7W5FGQ0</accession>
<evidence type="ECO:0000313" key="2">
    <source>
        <dbReference type="EMBL" id="MBB3097853.1"/>
    </source>
</evidence>
<dbReference type="InterPro" id="IPR000792">
    <property type="entry name" value="Tscrpt_reg_LuxR_C"/>
</dbReference>
<dbReference type="AlphaFoldDB" id="A0A7W5FGQ0"/>
<organism evidence="2 3">
    <name type="scientific">Actinoplanes campanulatus</name>
    <dbReference type="NCBI Taxonomy" id="113559"/>
    <lineage>
        <taxon>Bacteria</taxon>
        <taxon>Bacillati</taxon>
        <taxon>Actinomycetota</taxon>
        <taxon>Actinomycetes</taxon>
        <taxon>Micromonosporales</taxon>
        <taxon>Micromonosporaceae</taxon>
        <taxon>Actinoplanes</taxon>
    </lineage>
</organism>
<keyword evidence="2" id="KW-0238">DNA-binding</keyword>
<proteinExistence type="predicted"/>
<dbReference type="SUPFAM" id="SSF46894">
    <property type="entry name" value="C-terminal effector domain of the bipartite response regulators"/>
    <property type="match status" value="1"/>
</dbReference>
<name>A0A7W5FGQ0_9ACTN</name>
<protein>
    <submittedName>
        <fullName evidence="2">DNA-binding NarL/FixJ family response regulator</fullName>
    </submittedName>
</protein>
<dbReference type="Proteomes" id="UP000590749">
    <property type="component" value="Unassembled WGS sequence"/>
</dbReference>
<dbReference type="GO" id="GO:0006355">
    <property type="term" value="P:regulation of DNA-templated transcription"/>
    <property type="evidence" value="ECO:0007669"/>
    <property type="project" value="InterPro"/>
</dbReference>
<reference evidence="2 3" key="1">
    <citation type="submission" date="2020-08" db="EMBL/GenBank/DDBJ databases">
        <title>Genomic Encyclopedia of Type Strains, Phase III (KMG-III): the genomes of soil and plant-associated and newly described type strains.</title>
        <authorList>
            <person name="Whitman W."/>
        </authorList>
    </citation>
    <scope>NUCLEOTIDE SEQUENCE [LARGE SCALE GENOMIC DNA]</scope>
    <source>
        <strain evidence="2 3">CECT 3287</strain>
    </source>
</reference>
<dbReference type="RefSeq" id="WP_183223323.1">
    <property type="nucleotide sequence ID" value="NZ_BMPW01000009.1"/>
</dbReference>
<dbReference type="PANTHER" id="PTHR45566">
    <property type="entry name" value="HTH-TYPE TRANSCRIPTIONAL REGULATOR YHJB-RELATED"/>
    <property type="match status" value="1"/>
</dbReference>
<dbReference type="SMART" id="SM00421">
    <property type="entry name" value="HTH_LUXR"/>
    <property type="match status" value="1"/>
</dbReference>
<sequence>MLLAVVDPLPMYCRGIATVLSAAGHIVEQPGEPLAWGRRDDRMMLLTLDAVSSWDLLHQLGSAGDGCPVIAVLTDDSVAAGLTAVRAGAQSVAARQMDEATLVATVDATCAGQAVVPAEVLAALIGGADPETRQLTADQQRWLRQLAAGMTVAQLADRAGYSERAMFRLLQALYRQLGVRTRIEAVIRAQQQGWLLPTSEQPGVT</sequence>
<comment type="caution">
    <text evidence="2">The sequence shown here is derived from an EMBL/GenBank/DDBJ whole genome shotgun (WGS) entry which is preliminary data.</text>
</comment>
<evidence type="ECO:0000259" key="1">
    <source>
        <dbReference type="SMART" id="SM00421"/>
    </source>
</evidence>
<dbReference type="InterPro" id="IPR011006">
    <property type="entry name" value="CheY-like_superfamily"/>
</dbReference>
<dbReference type="InterPro" id="IPR016032">
    <property type="entry name" value="Sig_transdc_resp-reg_C-effctor"/>
</dbReference>
<dbReference type="SUPFAM" id="SSF52172">
    <property type="entry name" value="CheY-like"/>
    <property type="match status" value="1"/>
</dbReference>
<dbReference type="PANTHER" id="PTHR45566:SF1">
    <property type="entry name" value="HTH-TYPE TRANSCRIPTIONAL REGULATOR YHJB-RELATED"/>
    <property type="match status" value="1"/>
</dbReference>
<dbReference type="Gene3D" id="3.40.50.2300">
    <property type="match status" value="1"/>
</dbReference>